<dbReference type="InterPro" id="IPR022792">
    <property type="entry name" value="T2SS_protein-GspN"/>
</dbReference>
<keyword evidence="8" id="KW-0653">Protein transport</keyword>
<comment type="caution">
    <text evidence="12">The sequence shown here is derived from an EMBL/GenBank/DDBJ whole genome shotgun (WGS) entry which is preliminary data.</text>
</comment>
<keyword evidence="13" id="KW-1185">Reference proteome</keyword>
<dbReference type="Pfam" id="PF01203">
    <property type="entry name" value="T2SSN"/>
    <property type="match status" value="1"/>
</dbReference>
<protein>
    <recommendedName>
        <fullName evidence="3">Type II secretion system protein N</fullName>
    </recommendedName>
    <alternativeName>
        <fullName evidence="10">General secretion pathway protein N</fullName>
    </alternativeName>
</protein>
<accession>A0ABV7FTZ8</accession>
<keyword evidence="5" id="KW-1003">Cell membrane</keyword>
<gene>
    <name evidence="12" type="ORF">ACFOHL_13475</name>
</gene>
<evidence type="ECO:0000256" key="6">
    <source>
        <dbReference type="ARBA" id="ARBA00022519"/>
    </source>
</evidence>
<evidence type="ECO:0000256" key="7">
    <source>
        <dbReference type="ARBA" id="ARBA00022692"/>
    </source>
</evidence>
<evidence type="ECO:0000256" key="5">
    <source>
        <dbReference type="ARBA" id="ARBA00022475"/>
    </source>
</evidence>
<evidence type="ECO:0000256" key="8">
    <source>
        <dbReference type="ARBA" id="ARBA00022927"/>
    </source>
</evidence>
<organism evidence="12 13">
    <name type="scientific">Agaribacter flavus</name>
    <dbReference type="NCBI Taxonomy" id="1902781"/>
    <lineage>
        <taxon>Bacteria</taxon>
        <taxon>Pseudomonadati</taxon>
        <taxon>Pseudomonadota</taxon>
        <taxon>Gammaproteobacteria</taxon>
        <taxon>Alteromonadales</taxon>
        <taxon>Alteromonadaceae</taxon>
        <taxon>Agaribacter</taxon>
    </lineage>
</organism>
<keyword evidence="7 11" id="KW-0812">Transmembrane</keyword>
<keyword evidence="9 11" id="KW-0472">Membrane</keyword>
<dbReference type="EMBL" id="JBHRSW010000029">
    <property type="protein sequence ID" value="MFC3122630.1"/>
    <property type="molecule type" value="Genomic_DNA"/>
</dbReference>
<comment type="similarity">
    <text evidence="2">Belongs to the GSP N family.</text>
</comment>
<dbReference type="RefSeq" id="WP_376920756.1">
    <property type="nucleotide sequence ID" value="NZ_JBHRSW010000029.1"/>
</dbReference>
<keyword evidence="6" id="KW-0997">Cell inner membrane</keyword>
<sequence length="251" mass="27201">MKIWQWIVFGVILYVLGLIVYAPASLITSLIHQASNAQISIAEPKGTVFSGSAAKVSFNGIVVNDVNWHLSPLHLLLLKATIDVKGGAIRDMEQAYVSGRASVSLVNFQNISLQDMQTFIPVKSILAQVKLPVFITAEGRVRVNIQSLQADPSCLHLLGVGGWQNASIADNGKVTQLGSFDANLNCNNGQYTINIDEQNILNLDANITVGIDGSYQVNGKFKPDPTLPTEIKQAASFFGRANSQGFYEIKL</sequence>
<reference evidence="13" key="1">
    <citation type="journal article" date="2019" name="Int. J. Syst. Evol. Microbiol.">
        <title>The Global Catalogue of Microorganisms (GCM) 10K type strain sequencing project: providing services to taxonomists for standard genome sequencing and annotation.</title>
        <authorList>
            <consortium name="The Broad Institute Genomics Platform"/>
            <consortium name="The Broad Institute Genome Sequencing Center for Infectious Disease"/>
            <person name="Wu L."/>
            <person name="Ma J."/>
        </authorList>
    </citation>
    <scope>NUCLEOTIDE SEQUENCE [LARGE SCALE GENOMIC DNA]</scope>
    <source>
        <strain evidence="13">KCTC 52473</strain>
    </source>
</reference>
<name>A0ABV7FTZ8_9ALTE</name>
<keyword evidence="4" id="KW-0813">Transport</keyword>
<evidence type="ECO:0000256" key="4">
    <source>
        <dbReference type="ARBA" id="ARBA00022448"/>
    </source>
</evidence>
<evidence type="ECO:0000256" key="3">
    <source>
        <dbReference type="ARBA" id="ARBA00021563"/>
    </source>
</evidence>
<evidence type="ECO:0000256" key="2">
    <source>
        <dbReference type="ARBA" id="ARBA00007208"/>
    </source>
</evidence>
<comment type="subcellular location">
    <subcellularLocation>
        <location evidence="1">Cell inner membrane</location>
    </subcellularLocation>
</comment>
<evidence type="ECO:0000313" key="12">
    <source>
        <dbReference type="EMBL" id="MFC3122630.1"/>
    </source>
</evidence>
<evidence type="ECO:0000256" key="10">
    <source>
        <dbReference type="ARBA" id="ARBA00030772"/>
    </source>
</evidence>
<proteinExistence type="inferred from homology"/>
<evidence type="ECO:0000256" key="1">
    <source>
        <dbReference type="ARBA" id="ARBA00004533"/>
    </source>
</evidence>
<evidence type="ECO:0000256" key="9">
    <source>
        <dbReference type="ARBA" id="ARBA00023136"/>
    </source>
</evidence>
<evidence type="ECO:0000256" key="11">
    <source>
        <dbReference type="SAM" id="Phobius"/>
    </source>
</evidence>
<feature type="transmembrane region" description="Helical" evidence="11">
    <location>
        <begin position="6"/>
        <end position="31"/>
    </location>
</feature>
<dbReference type="Proteomes" id="UP001595478">
    <property type="component" value="Unassembled WGS sequence"/>
</dbReference>
<evidence type="ECO:0000313" key="13">
    <source>
        <dbReference type="Proteomes" id="UP001595478"/>
    </source>
</evidence>
<keyword evidence="11" id="KW-1133">Transmembrane helix</keyword>